<protein>
    <submittedName>
        <fullName evidence="1">T9SS type A sorting domain-containing protein</fullName>
    </submittedName>
</protein>
<reference evidence="1 2" key="1">
    <citation type="journal article" date="2015" name="Int. J. Syst. Evol. Microbiol.">
        <title>Flavisolibacter ginsenosidimutans sp. nov., with ginsenoside-converting activity isolated from soil used for cultivating ginseng.</title>
        <authorList>
            <person name="Zhao Y."/>
            <person name="Liu Q."/>
            <person name="Kang M.S."/>
            <person name="Jin F."/>
            <person name="Yu H."/>
            <person name="Im W.T."/>
        </authorList>
    </citation>
    <scope>NUCLEOTIDE SEQUENCE [LARGE SCALE GENOMIC DNA]</scope>
    <source>
        <strain evidence="1 2">Gsoil 636</strain>
    </source>
</reference>
<dbReference type="RefSeq" id="WP_146784966.1">
    <property type="nucleotide sequence ID" value="NZ_BAABIO010000001.1"/>
</dbReference>
<dbReference type="OrthoDB" id="1022677at2"/>
<evidence type="ECO:0000313" key="1">
    <source>
        <dbReference type="EMBL" id="QEC55724.1"/>
    </source>
</evidence>
<dbReference type="Proteomes" id="UP000321204">
    <property type="component" value="Chromosome"/>
</dbReference>
<dbReference type="EMBL" id="CP042433">
    <property type="protein sequence ID" value="QEC55724.1"/>
    <property type="molecule type" value="Genomic_DNA"/>
</dbReference>
<dbReference type="AlphaFoldDB" id="A0A5B8UGJ1"/>
<accession>A0A5B8UGJ1</accession>
<dbReference type="NCBIfam" id="TIGR04183">
    <property type="entry name" value="Por_Secre_tail"/>
    <property type="match status" value="1"/>
</dbReference>
<evidence type="ECO:0000313" key="2">
    <source>
        <dbReference type="Proteomes" id="UP000321204"/>
    </source>
</evidence>
<sequence>MIILSLAVLLTAAKPLPQRDAIVPAPLYQTKKAVKVYQTPQQPGSLTVQSAMEDVLSFYLFDLDGNLIYQSRLKQHEQQTIEGLQPGTYTYHAFDADEKLKGGKVDLKN</sequence>
<gene>
    <name evidence="1" type="ORF">FSB75_07410</name>
</gene>
<dbReference type="InterPro" id="IPR026444">
    <property type="entry name" value="Secre_tail"/>
</dbReference>
<proteinExistence type="predicted"/>
<organism evidence="1 2">
    <name type="scientific">Flavisolibacter ginsenosidimutans</name>
    <dbReference type="NCBI Taxonomy" id="661481"/>
    <lineage>
        <taxon>Bacteria</taxon>
        <taxon>Pseudomonadati</taxon>
        <taxon>Bacteroidota</taxon>
        <taxon>Chitinophagia</taxon>
        <taxon>Chitinophagales</taxon>
        <taxon>Chitinophagaceae</taxon>
        <taxon>Flavisolibacter</taxon>
    </lineage>
</organism>
<dbReference type="KEGG" id="fgg:FSB75_07410"/>
<name>A0A5B8UGJ1_9BACT</name>
<keyword evidence="2" id="KW-1185">Reference proteome</keyword>